<dbReference type="AlphaFoldDB" id="A0AAQ3PWZ5"/>
<organism evidence="2 3">
    <name type="scientific">Paspalum notatum var. saurae</name>
    <dbReference type="NCBI Taxonomy" id="547442"/>
    <lineage>
        <taxon>Eukaryota</taxon>
        <taxon>Viridiplantae</taxon>
        <taxon>Streptophyta</taxon>
        <taxon>Embryophyta</taxon>
        <taxon>Tracheophyta</taxon>
        <taxon>Spermatophyta</taxon>
        <taxon>Magnoliopsida</taxon>
        <taxon>Liliopsida</taxon>
        <taxon>Poales</taxon>
        <taxon>Poaceae</taxon>
        <taxon>PACMAD clade</taxon>
        <taxon>Panicoideae</taxon>
        <taxon>Andropogonodae</taxon>
        <taxon>Paspaleae</taxon>
        <taxon>Paspalinae</taxon>
        <taxon>Paspalum</taxon>
    </lineage>
</organism>
<sequence>MQKLGGSSTKIDGGAAMTRKKDPAVEKQIKPEKKPAEPTVLPKTKIKGRPTSPLAPLKRSGADRGNNLLDLIPL</sequence>
<dbReference type="Proteomes" id="UP001341281">
    <property type="component" value="Chromosome 01"/>
</dbReference>
<reference evidence="2 3" key="1">
    <citation type="submission" date="2024-02" db="EMBL/GenBank/DDBJ databases">
        <title>High-quality chromosome-scale genome assembly of Pensacola bahiagrass (Paspalum notatum Flugge var. saurae).</title>
        <authorList>
            <person name="Vega J.M."/>
            <person name="Podio M."/>
            <person name="Orjuela J."/>
            <person name="Siena L.A."/>
            <person name="Pessino S.C."/>
            <person name="Combes M.C."/>
            <person name="Mariac C."/>
            <person name="Albertini E."/>
            <person name="Pupilli F."/>
            <person name="Ortiz J.P.A."/>
            <person name="Leblanc O."/>
        </authorList>
    </citation>
    <scope>NUCLEOTIDE SEQUENCE [LARGE SCALE GENOMIC DNA]</scope>
    <source>
        <strain evidence="2">R1</strain>
        <tissue evidence="2">Leaf</tissue>
    </source>
</reference>
<evidence type="ECO:0000313" key="3">
    <source>
        <dbReference type="Proteomes" id="UP001341281"/>
    </source>
</evidence>
<feature type="region of interest" description="Disordered" evidence="1">
    <location>
        <begin position="1"/>
        <end position="74"/>
    </location>
</feature>
<keyword evidence="3" id="KW-1185">Reference proteome</keyword>
<feature type="compositionally biased region" description="Basic and acidic residues" evidence="1">
    <location>
        <begin position="19"/>
        <end position="36"/>
    </location>
</feature>
<evidence type="ECO:0000313" key="2">
    <source>
        <dbReference type="EMBL" id="WVZ54382.1"/>
    </source>
</evidence>
<protein>
    <submittedName>
        <fullName evidence="2">Uncharacterized protein</fullName>
    </submittedName>
</protein>
<accession>A0AAQ3PWZ5</accession>
<feature type="compositionally biased region" description="Polar residues" evidence="1">
    <location>
        <begin position="1"/>
        <end position="10"/>
    </location>
</feature>
<name>A0AAQ3PWZ5_PASNO</name>
<evidence type="ECO:0000256" key="1">
    <source>
        <dbReference type="SAM" id="MobiDB-lite"/>
    </source>
</evidence>
<proteinExistence type="predicted"/>
<gene>
    <name evidence="2" type="ORF">U9M48_005188</name>
</gene>
<dbReference type="EMBL" id="CP144745">
    <property type="protein sequence ID" value="WVZ54382.1"/>
    <property type="molecule type" value="Genomic_DNA"/>
</dbReference>